<evidence type="ECO:0000313" key="1">
    <source>
        <dbReference type="EMBL" id="KAK3079775.1"/>
    </source>
</evidence>
<keyword evidence="2" id="KW-1185">Reference proteome</keyword>
<name>A0ACC3DTD9_9PEZI</name>
<evidence type="ECO:0000313" key="2">
    <source>
        <dbReference type="Proteomes" id="UP001186974"/>
    </source>
</evidence>
<feature type="non-terminal residue" evidence="1">
    <location>
        <position position="1"/>
    </location>
</feature>
<dbReference type="Proteomes" id="UP001186974">
    <property type="component" value="Unassembled WGS sequence"/>
</dbReference>
<organism evidence="1 2">
    <name type="scientific">Coniosporium uncinatum</name>
    <dbReference type="NCBI Taxonomy" id="93489"/>
    <lineage>
        <taxon>Eukaryota</taxon>
        <taxon>Fungi</taxon>
        <taxon>Dikarya</taxon>
        <taxon>Ascomycota</taxon>
        <taxon>Pezizomycotina</taxon>
        <taxon>Dothideomycetes</taxon>
        <taxon>Dothideomycetes incertae sedis</taxon>
        <taxon>Coniosporium</taxon>
    </lineage>
</organism>
<accession>A0ACC3DTD9</accession>
<comment type="caution">
    <text evidence="1">The sequence shown here is derived from an EMBL/GenBank/DDBJ whole genome shotgun (WGS) entry which is preliminary data.</text>
</comment>
<proteinExistence type="predicted"/>
<reference evidence="1" key="1">
    <citation type="submission" date="2024-09" db="EMBL/GenBank/DDBJ databases">
        <title>Black Yeasts Isolated from many extreme environments.</title>
        <authorList>
            <person name="Coleine C."/>
            <person name="Stajich J.E."/>
            <person name="Selbmann L."/>
        </authorList>
    </citation>
    <scope>NUCLEOTIDE SEQUENCE</scope>
    <source>
        <strain evidence="1">CCFEE 5737</strain>
    </source>
</reference>
<sequence>YYVGYAKFFDTTDNACDSVSWHIWLNLFSREYLTKSRRQGMNELVDFMNDALRTAVTRAGPQVHFVDYDDYVGITNGRYCQPGQSEKSGNSANRRDLFFYEMASVDSPWLAQDEWARDELKRRQDLDNDGTDIEPANNTLNALYGALIHEAILSDNEVTALEDDNVNNDLDAEVLDGENSALVQRCVREPRGSLSCCSPYAFAVRSTNYTSNSIGSANSTYIWKTHSLVNNTRPILVNHTNLGSTMFLRNTMPTGNNTRLRFGNDTISTESTSVGTIIANSTHVLLANGVVSKKVNLKKLIVSDKTSRVFHPTQNGHALIANMILYRMRAHNAQFQGLSSFPPITVTSSGDDWPQIGGAACNIESSSTWASRNAMVSAVNGFCADPHNLKGSSSSSTSGVFNSNSLDYVNVSISWNENANIGQHSCEAWLDIVTDGCDVANAPGADAESLKYGGTVAYESKVADATLHIEPLVVRGIWDGGQADNPQCNDVGTHNYLDQGTLQGSINDFCSQSAAQPDGIARSGSVFSQTYNEGTPDRVVLTTEWPMGPRNYQIFQEECEYYMGLLSNECSLPGDRNPMNWKHGGSISDNNGIRYIIAPTQDRPPPPDSPRGQCNAAAHMWGYSWDVWGGGFANSDYGQSSGGLSAQISGCGLVTSWHFEYYDPPMPDGVEWYAIHLSGVSRRLHDVWCDNEYLIITTNLKPEIPAFEDAADLAVTEARCLHPAWNNSRPERPRPPPYLWLPSLLRNAEYASIACATLNRFLQGLPQDNYHVALTFTSLPVSYYMIRQLVLAYDHAALRPALLSKLQVASLDTLHTHYELCRCMCVCMDEEDLARQGLLKDRKDWTIEDELVDPVIKVEWDFALDLLWEVLERRKKE</sequence>
<protein>
    <submittedName>
        <fullName evidence="1">Uncharacterized protein</fullName>
    </submittedName>
</protein>
<gene>
    <name evidence="1" type="ORF">LTS18_003936</name>
</gene>
<dbReference type="EMBL" id="JAWDJW010000929">
    <property type="protein sequence ID" value="KAK3079775.1"/>
    <property type="molecule type" value="Genomic_DNA"/>
</dbReference>